<dbReference type="PANTHER" id="PTHR19297">
    <property type="entry name" value="GLYCOSYLTRANSFERASE 14 FAMILY MEMBER"/>
    <property type="match status" value="1"/>
</dbReference>
<dbReference type="GO" id="GO:0004930">
    <property type="term" value="F:G protein-coupled receptor activity"/>
    <property type="evidence" value="ECO:0007669"/>
    <property type="project" value="InterPro"/>
</dbReference>
<feature type="transmembrane region" description="Helical" evidence="12">
    <location>
        <begin position="136"/>
        <end position="159"/>
    </location>
</feature>
<proteinExistence type="inferred from homology"/>
<evidence type="ECO:0000256" key="8">
    <source>
        <dbReference type="ARBA" id="ARBA00022989"/>
    </source>
</evidence>
<keyword evidence="15" id="KW-1185">Reference proteome</keyword>
<feature type="domain" description="G-protein coupled receptors family 1 profile" evidence="13">
    <location>
        <begin position="34"/>
        <end position="313"/>
    </location>
</feature>
<keyword evidence="5" id="KW-0808">Transferase</keyword>
<dbReference type="PANTHER" id="PTHR19297:SF186">
    <property type="entry name" value="CORE-2_I-BRANCHING ENZYME"/>
    <property type="match status" value="1"/>
</dbReference>
<evidence type="ECO:0000256" key="12">
    <source>
        <dbReference type="SAM" id="Phobius"/>
    </source>
</evidence>
<evidence type="ECO:0000256" key="10">
    <source>
        <dbReference type="ARBA" id="ARBA00023180"/>
    </source>
</evidence>
<sequence length="918" mass="103895">MSCATDVQIQIFTSPVQIVYSTFQVLLFLGTVIGSVLAVVGLARKSTIPDSTRVLLIGSLLFANAHEFAFVSQALKVFRLNFFNSDPSCYPLESTLECVPTITVLTMGISGNMLIQSALSVDRLLATVFPQAYTKLNALPGFILLIVVIIPSIFTFSLIRVDAVLDDYQLFCSNFSTKVSSRANSYLEYCSYSTIVHIVINLFVIWKNRVDEKKARFNVNEQYHTSETLKTTKAICYLLIAQILAMFLYTGGVLFMRKNRENIPTLVYFNVIVWVYLYINYFTYIFRCTVIDEYFNFATIPMSQEEQEYPLAYGLVVYKSIVQVMMQLSLFYQPQHLFCITVDMQSSDEYKAVIEALPTCFPNMKVFIGEQSEWGSFGILENVYTCFNWLTAAKHPWKYYQYLSGTDLPIRTNLEMVRIFKALNGSINTDVSDYEVNRYKNMEGVLPPIPIYKSSMSVVVPRGAADFVIVNPRVKKLLSYLRKTWIPDESFWTTVSGSPALLPVPGAIRVRDILWLRKHFKLRPPDVNTVDSIGTSYIGRYQVWGWQKDCYGKIKDFSCVFGVEDIEEIMTRPELIAHKLYLEFEPAAFMCMFKSGFNFWRVKEHRWALSSGSFLFVSPLSTNNGKKGVKRTIYAYSITWDDVIDSDRKYKGILEQKMSSSSLNVLSTSTTVGGAPVPVDGECDGPCKRVYPSNLLNTIGRCGHYLCNACYGIVRNADGTNGCSSLHCYWKGSSREETNRNYEKEVCRKQRARAREMKKRGIDVKSASLSPLSHTDDETSEKSVAAGYTTCSVTSACDASTPCPRDETCLVNLVIVQHAEGNSMKQIFTHTKAPLSAKIQTVIEHLLSQNPALSLNPFQCGTLYFTELKADKTRRMRRVKERGFEKVELIEMPQISGTVTFVLDLGGFVEKGHAIYLK</sequence>
<reference evidence="15" key="1">
    <citation type="submission" date="2010-08" db="EMBL/GenBank/DDBJ databases">
        <authorList>
            <consortium name="Caenorhabditis japonica Sequencing Consortium"/>
            <person name="Wilson R.K."/>
        </authorList>
    </citation>
    <scope>NUCLEOTIDE SEQUENCE [LARGE SCALE GENOMIC DNA]</scope>
    <source>
        <strain evidence="15">DF5081</strain>
    </source>
</reference>
<feature type="transmembrane region" description="Helical" evidence="12">
    <location>
        <begin position="186"/>
        <end position="206"/>
    </location>
</feature>
<dbReference type="Pfam" id="PF02485">
    <property type="entry name" value="Branch"/>
    <property type="match status" value="1"/>
</dbReference>
<accession>A0A8R1HJZ0</accession>
<feature type="transmembrane region" description="Helical" evidence="12">
    <location>
        <begin position="18"/>
        <end position="42"/>
    </location>
</feature>
<evidence type="ECO:0000313" key="14">
    <source>
        <dbReference type="EnsemblMetazoa" id="CJA00059a.1"/>
    </source>
</evidence>
<keyword evidence="10" id="KW-0325">Glycoprotein</keyword>
<comment type="subcellular location">
    <subcellularLocation>
        <location evidence="1">Membrane</location>
        <topology evidence="1">Multi-pass membrane protein</topology>
    </subcellularLocation>
    <subcellularLocation>
        <location evidence="2">Membrane</location>
        <topology evidence="2">Single-pass type II membrane protein</topology>
    </subcellularLocation>
</comment>
<evidence type="ECO:0000256" key="2">
    <source>
        <dbReference type="ARBA" id="ARBA00004606"/>
    </source>
</evidence>
<feature type="transmembrane region" description="Helical" evidence="12">
    <location>
        <begin position="94"/>
        <end position="115"/>
    </location>
</feature>
<reference evidence="14" key="2">
    <citation type="submission" date="2022-06" db="UniProtKB">
        <authorList>
            <consortium name="EnsemblMetazoa"/>
        </authorList>
    </citation>
    <scope>IDENTIFICATION</scope>
    <source>
        <strain evidence="14">DF5081</strain>
    </source>
</reference>
<organism evidence="14 15">
    <name type="scientific">Caenorhabditis japonica</name>
    <dbReference type="NCBI Taxonomy" id="281687"/>
    <lineage>
        <taxon>Eukaryota</taxon>
        <taxon>Metazoa</taxon>
        <taxon>Ecdysozoa</taxon>
        <taxon>Nematoda</taxon>
        <taxon>Chromadorea</taxon>
        <taxon>Rhabditida</taxon>
        <taxon>Rhabditina</taxon>
        <taxon>Rhabditomorpha</taxon>
        <taxon>Rhabditoidea</taxon>
        <taxon>Rhabditidae</taxon>
        <taxon>Peloderinae</taxon>
        <taxon>Caenorhabditis</taxon>
    </lineage>
</organism>
<evidence type="ECO:0000256" key="4">
    <source>
        <dbReference type="ARBA" id="ARBA00022676"/>
    </source>
</evidence>
<dbReference type="InterPro" id="IPR000344">
    <property type="entry name" value="7TM_GPCR_serpentine_rcpt_Sra"/>
</dbReference>
<feature type="transmembrane region" description="Helical" evidence="12">
    <location>
        <begin position="54"/>
        <end position="74"/>
    </location>
</feature>
<dbReference type="GO" id="GO:0016020">
    <property type="term" value="C:membrane"/>
    <property type="evidence" value="ECO:0007669"/>
    <property type="project" value="UniProtKB-SubCell"/>
</dbReference>
<dbReference type="Proteomes" id="UP000005237">
    <property type="component" value="Unassembled WGS sequence"/>
</dbReference>
<dbReference type="GO" id="GO:0007606">
    <property type="term" value="P:sensory perception of chemical stimulus"/>
    <property type="evidence" value="ECO:0007669"/>
    <property type="project" value="InterPro"/>
</dbReference>
<dbReference type="PRINTS" id="PR00697">
    <property type="entry name" value="TMPROTEINSRA"/>
</dbReference>
<feature type="transmembrane region" description="Helical" evidence="12">
    <location>
        <begin position="234"/>
        <end position="255"/>
    </location>
</feature>
<dbReference type="Pfam" id="PF02117">
    <property type="entry name" value="7TM_GPCR_Sra"/>
    <property type="match status" value="1"/>
</dbReference>
<dbReference type="Gene3D" id="1.20.1070.10">
    <property type="entry name" value="Rhodopsin 7-helix transmembrane proteins"/>
    <property type="match status" value="1"/>
</dbReference>
<keyword evidence="4" id="KW-0328">Glycosyltransferase</keyword>
<feature type="transmembrane region" description="Helical" evidence="12">
    <location>
        <begin position="311"/>
        <end position="332"/>
    </location>
</feature>
<dbReference type="EnsemblMetazoa" id="CJA00059a.1">
    <property type="protein sequence ID" value="CJA00059a.1"/>
    <property type="gene ID" value="WBGene00119263"/>
</dbReference>
<dbReference type="InterPro" id="IPR017452">
    <property type="entry name" value="GPCR_Rhodpsn_7TM"/>
</dbReference>
<keyword evidence="7" id="KW-0735">Signal-anchor</keyword>
<evidence type="ECO:0000256" key="7">
    <source>
        <dbReference type="ARBA" id="ARBA00022968"/>
    </source>
</evidence>
<keyword evidence="9 12" id="KW-0472">Membrane</keyword>
<dbReference type="AlphaFoldDB" id="A0A8R1HJZ0"/>
<protein>
    <submittedName>
        <fullName evidence="14">G_PROTEIN_RECEP_F1_2 domain-containing protein</fullName>
    </submittedName>
</protein>
<evidence type="ECO:0000259" key="13">
    <source>
        <dbReference type="PROSITE" id="PS50262"/>
    </source>
</evidence>
<dbReference type="PROSITE" id="PS50262">
    <property type="entry name" value="G_PROTEIN_RECEP_F1_2"/>
    <property type="match status" value="1"/>
</dbReference>
<comment type="similarity">
    <text evidence="11">Belongs to the glycosyltransferase 14 family.</text>
</comment>
<dbReference type="GO" id="GO:0008375">
    <property type="term" value="F:acetylglucosaminyltransferase activity"/>
    <property type="evidence" value="ECO:0007669"/>
    <property type="project" value="TreeGrafter"/>
</dbReference>
<comment type="pathway">
    <text evidence="3">Protein modification; protein glycosylation.</text>
</comment>
<feature type="transmembrane region" description="Helical" evidence="12">
    <location>
        <begin position="267"/>
        <end position="290"/>
    </location>
</feature>
<keyword evidence="8 12" id="KW-1133">Transmembrane helix</keyword>
<dbReference type="InterPro" id="IPR003406">
    <property type="entry name" value="Glyco_trans_14"/>
</dbReference>
<evidence type="ECO:0000256" key="11">
    <source>
        <dbReference type="ARBA" id="ARBA00038150"/>
    </source>
</evidence>
<evidence type="ECO:0000256" key="3">
    <source>
        <dbReference type="ARBA" id="ARBA00004922"/>
    </source>
</evidence>
<evidence type="ECO:0000256" key="1">
    <source>
        <dbReference type="ARBA" id="ARBA00004141"/>
    </source>
</evidence>
<name>A0A8R1HJZ0_CAEJA</name>
<keyword evidence="6 12" id="KW-0812">Transmembrane</keyword>
<evidence type="ECO:0000313" key="15">
    <source>
        <dbReference type="Proteomes" id="UP000005237"/>
    </source>
</evidence>
<evidence type="ECO:0000256" key="5">
    <source>
        <dbReference type="ARBA" id="ARBA00022679"/>
    </source>
</evidence>
<evidence type="ECO:0000256" key="6">
    <source>
        <dbReference type="ARBA" id="ARBA00022692"/>
    </source>
</evidence>
<evidence type="ECO:0000256" key="9">
    <source>
        <dbReference type="ARBA" id="ARBA00023136"/>
    </source>
</evidence>